<reference evidence="2 3" key="1">
    <citation type="submission" date="2024-02" db="EMBL/GenBank/DDBJ databases">
        <title>Chromosome-scale genome assembly of the rough periwinkle Littorina saxatilis.</title>
        <authorList>
            <person name="De Jode A."/>
            <person name="Faria R."/>
            <person name="Formenti G."/>
            <person name="Sims Y."/>
            <person name="Smith T.P."/>
            <person name="Tracey A."/>
            <person name="Wood J.M.D."/>
            <person name="Zagrodzka Z.B."/>
            <person name="Johannesson K."/>
            <person name="Butlin R.K."/>
            <person name="Leder E.H."/>
        </authorList>
    </citation>
    <scope>NUCLEOTIDE SEQUENCE [LARGE SCALE GENOMIC DNA]</scope>
    <source>
        <strain evidence="2">Snail1</strain>
        <tissue evidence="2">Muscle</tissue>
    </source>
</reference>
<organism evidence="2 3">
    <name type="scientific">Littorina saxatilis</name>
    <dbReference type="NCBI Taxonomy" id="31220"/>
    <lineage>
        <taxon>Eukaryota</taxon>
        <taxon>Metazoa</taxon>
        <taxon>Spiralia</taxon>
        <taxon>Lophotrochozoa</taxon>
        <taxon>Mollusca</taxon>
        <taxon>Gastropoda</taxon>
        <taxon>Caenogastropoda</taxon>
        <taxon>Littorinimorpha</taxon>
        <taxon>Littorinoidea</taxon>
        <taxon>Littorinidae</taxon>
        <taxon>Littorina</taxon>
    </lineage>
</organism>
<proteinExistence type="predicted"/>
<gene>
    <name evidence="2" type="ORF">V1264_007365</name>
</gene>
<dbReference type="PANTHER" id="PTHR10773">
    <property type="entry name" value="DNA-DIRECTED RNA POLYMERASES I, II, AND III SUBUNIT RPABC2"/>
    <property type="match status" value="1"/>
</dbReference>
<dbReference type="PANTHER" id="PTHR10773:SF19">
    <property type="match status" value="1"/>
</dbReference>
<sequence length="506" mass="58120">MQPKTKRRQIARQYLLTVEGDRVQVCKQFFLATLCVGQAYVDHAVRHPHDGTFCGEDGRGKHIPANKTSEEDRARVNQHISSFPALESHYSRKGHSGNRRFLDSTLNINRMYQLYEAAMNEQNIQPVSNSMYRDIFNREFNLSFHVPKKDQCLLCHKYHEEKRKHTLTEELEQEYLAHQERKQELRAEKAKDKQMAKENPNLHVATFDLEAVLSTPCSLVSQTHYKRKLAVYNLTVFSLADKQAECYVWNETEGKKGACEIGTCLLLHLKALPPNITHVVLYSDTCSGQNRNQYAAAALQYVAQKLPNIETIDQTFLESGHTHMECDSMHACIERAKKNVTIHIPDQWNTVLQMARPSAPYTVVPIKHSDIQDFKMLASSSMRNTKTDISGTRILWTKIKWIRYGKGETDTLFFKYTPGDPFNLLKTRGSTGRRRRQPAPPEHLSARYSRRQPVSSAKKADLLDLCRLGIVPEQHHNFYHKLPSENSAPDRLAEPDATEDTDTDED</sequence>
<keyword evidence="3" id="KW-1185">Reference proteome</keyword>
<comment type="caution">
    <text evidence="2">The sequence shown here is derived from an EMBL/GenBank/DDBJ whole genome shotgun (WGS) entry which is preliminary data.</text>
</comment>
<name>A0AAN9G3Q5_9CAEN</name>
<dbReference type="AlphaFoldDB" id="A0AAN9G3Q5"/>
<dbReference type="EMBL" id="JBAMIC010000019">
    <property type="protein sequence ID" value="KAK7093662.1"/>
    <property type="molecule type" value="Genomic_DNA"/>
</dbReference>
<dbReference type="Proteomes" id="UP001374579">
    <property type="component" value="Unassembled WGS sequence"/>
</dbReference>
<feature type="compositionally biased region" description="Acidic residues" evidence="1">
    <location>
        <begin position="496"/>
        <end position="506"/>
    </location>
</feature>
<feature type="region of interest" description="Disordered" evidence="1">
    <location>
        <begin position="424"/>
        <end position="455"/>
    </location>
</feature>
<evidence type="ECO:0000256" key="1">
    <source>
        <dbReference type="SAM" id="MobiDB-lite"/>
    </source>
</evidence>
<feature type="region of interest" description="Disordered" evidence="1">
    <location>
        <begin position="480"/>
        <end position="506"/>
    </location>
</feature>
<evidence type="ECO:0000313" key="2">
    <source>
        <dbReference type="EMBL" id="KAK7093662.1"/>
    </source>
</evidence>
<evidence type="ECO:0000313" key="3">
    <source>
        <dbReference type="Proteomes" id="UP001374579"/>
    </source>
</evidence>
<accession>A0AAN9G3Q5</accession>
<protein>
    <submittedName>
        <fullName evidence="2">Uncharacterized protein</fullName>
    </submittedName>
</protein>